<dbReference type="Proteomes" id="UP000019484">
    <property type="component" value="Unassembled WGS sequence"/>
</dbReference>
<dbReference type="AlphaFoldDB" id="W9YZC9"/>
<gene>
    <name evidence="2" type="ORF">A1O1_00158</name>
</gene>
<evidence type="ECO:0000259" key="1">
    <source>
        <dbReference type="Pfam" id="PF13847"/>
    </source>
</evidence>
<dbReference type="HOGENOM" id="CLU_037990_2_6_1"/>
<name>W9YZC9_9EURO</name>
<evidence type="ECO:0000313" key="3">
    <source>
        <dbReference type="Proteomes" id="UP000019484"/>
    </source>
</evidence>
<dbReference type="SUPFAM" id="SSF53335">
    <property type="entry name" value="S-adenosyl-L-methionine-dependent methyltransferases"/>
    <property type="match status" value="1"/>
</dbReference>
<dbReference type="GO" id="GO:0008168">
    <property type="term" value="F:methyltransferase activity"/>
    <property type="evidence" value="ECO:0007669"/>
    <property type="project" value="UniProtKB-KW"/>
</dbReference>
<keyword evidence="2" id="KW-0808">Transferase</keyword>
<dbReference type="Gene3D" id="3.40.50.150">
    <property type="entry name" value="Vaccinia Virus protein VP39"/>
    <property type="match status" value="1"/>
</dbReference>
<protein>
    <submittedName>
        <fullName evidence="2">Ribosomal RNA large subunit methyltransferase J</fullName>
    </submittedName>
</protein>
<sequence length="275" mass="30790">MTQRRLDSVRSMYDERSDQYDENEVHVKQARDYLQWAQLKEGESVLDLACGTGLVALGAKSVVGPSGHVVGVDISEGMLNVARRKAEADGVEVLFLNHDISDFSGLDIIPKGSRGFDVITCAAALILLQNPLQALRHWKTLLCPGGRFITDVQTKDANLIMNIFAAIAPEVEESVPWEAQRWQSQDALEQLVVDAGLVVQKIFETDSYATTRYERAMAPDLFDRAVVKSMFKNFGREAIREKARALFIDRIERFARPSGTVNEECRYWVVIATVP</sequence>
<dbReference type="GO" id="GO:0032259">
    <property type="term" value="P:methylation"/>
    <property type="evidence" value="ECO:0007669"/>
    <property type="project" value="UniProtKB-KW"/>
</dbReference>
<dbReference type="GeneID" id="19155068"/>
<comment type="caution">
    <text evidence="2">The sequence shown here is derived from an EMBL/GenBank/DDBJ whole genome shotgun (WGS) entry which is preliminary data.</text>
</comment>
<proteinExistence type="predicted"/>
<dbReference type="InterPro" id="IPR025714">
    <property type="entry name" value="Methyltranfer_dom"/>
</dbReference>
<reference evidence="2 3" key="1">
    <citation type="submission" date="2013-03" db="EMBL/GenBank/DDBJ databases">
        <title>The Genome Sequence of Capronia coronata CBS 617.96.</title>
        <authorList>
            <consortium name="The Broad Institute Genomics Platform"/>
            <person name="Cuomo C."/>
            <person name="de Hoog S."/>
            <person name="Gorbushina A."/>
            <person name="Walker B."/>
            <person name="Young S.K."/>
            <person name="Zeng Q."/>
            <person name="Gargeya S."/>
            <person name="Fitzgerald M."/>
            <person name="Haas B."/>
            <person name="Abouelleil A."/>
            <person name="Allen A.W."/>
            <person name="Alvarado L."/>
            <person name="Arachchi H.M."/>
            <person name="Berlin A.M."/>
            <person name="Chapman S.B."/>
            <person name="Gainer-Dewar J."/>
            <person name="Goldberg J."/>
            <person name="Griggs A."/>
            <person name="Gujja S."/>
            <person name="Hansen M."/>
            <person name="Howarth C."/>
            <person name="Imamovic A."/>
            <person name="Ireland A."/>
            <person name="Larimer J."/>
            <person name="McCowan C."/>
            <person name="Murphy C."/>
            <person name="Pearson M."/>
            <person name="Poon T.W."/>
            <person name="Priest M."/>
            <person name="Roberts A."/>
            <person name="Saif S."/>
            <person name="Shea T."/>
            <person name="Sisk P."/>
            <person name="Sykes S."/>
            <person name="Wortman J."/>
            <person name="Nusbaum C."/>
            <person name="Birren B."/>
        </authorList>
    </citation>
    <scope>NUCLEOTIDE SEQUENCE [LARGE SCALE GENOMIC DNA]</scope>
    <source>
        <strain evidence="2 3">CBS 617.96</strain>
    </source>
</reference>
<dbReference type="OrthoDB" id="66144at2759"/>
<dbReference type="Pfam" id="PF13847">
    <property type="entry name" value="Methyltransf_31"/>
    <property type="match status" value="1"/>
</dbReference>
<dbReference type="CDD" id="cd02440">
    <property type="entry name" value="AdoMet_MTases"/>
    <property type="match status" value="1"/>
</dbReference>
<feature type="domain" description="Methyltransferase" evidence="1">
    <location>
        <begin position="40"/>
        <end position="160"/>
    </location>
</feature>
<dbReference type="InterPro" id="IPR029063">
    <property type="entry name" value="SAM-dependent_MTases_sf"/>
</dbReference>
<dbReference type="RefSeq" id="XP_007719269.1">
    <property type="nucleotide sequence ID" value="XM_007721079.1"/>
</dbReference>
<dbReference type="EMBL" id="AMWN01000001">
    <property type="protein sequence ID" value="EXJ95040.1"/>
    <property type="molecule type" value="Genomic_DNA"/>
</dbReference>
<dbReference type="PANTHER" id="PTHR43861">
    <property type="entry name" value="TRANS-ACONITATE 2-METHYLTRANSFERASE-RELATED"/>
    <property type="match status" value="1"/>
</dbReference>
<keyword evidence="2" id="KW-0489">Methyltransferase</keyword>
<dbReference type="eggNOG" id="ENOG502SAHW">
    <property type="taxonomic scope" value="Eukaryota"/>
</dbReference>
<evidence type="ECO:0000313" key="2">
    <source>
        <dbReference type="EMBL" id="EXJ95040.1"/>
    </source>
</evidence>
<accession>W9YZC9</accession>
<organism evidence="2 3">
    <name type="scientific">Capronia coronata CBS 617.96</name>
    <dbReference type="NCBI Taxonomy" id="1182541"/>
    <lineage>
        <taxon>Eukaryota</taxon>
        <taxon>Fungi</taxon>
        <taxon>Dikarya</taxon>
        <taxon>Ascomycota</taxon>
        <taxon>Pezizomycotina</taxon>
        <taxon>Eurotiomycetes</taxon>
        <taxon>Chaetothyriomycetidae</taxon>
        <taxon>Chaetothyriales</taxon>
        <taxon>Herpotrichiellaceae</taxon>
        <taxon>Capronia</taxon>
    </lineage>
</organism>
<dbReference type="PANTHER" id="PTHR43861:SF1">
    <property type="entry name" value="TRANS-ACONITATE 2-METHYLTRANSFERASE"/>
    <property type="match status" value="1"/>
</dbReference>
<keyword evidence="3" id="KW-1185">Reference proteome</keyword>
<dbReference type="STRING" id="1182541.W9YZC9"/>